<dbReference type="STRING" id="1120923.SAMN02746095_00875"/>
<dbReference type="InterPro" id="IPR016867">
    <property type="entry name" value="GcvR"/>
</dbReference>
<name>A0A0D6PFC7_9PROT</name>
<dbReference type="PANTHER" id="PTHR34875">
    <property type="entry name" value="UPF0237 PROTEIN MJ1558"/>
    <property type="match status" value="1"/>
</dbReference>
<evidence type="ECO:0000259" key="1">
    <source>
        <dbReference type="Pfam" id="PF01842"/>
    </source>
</evidence>
<feature type="domain" description="ACT" evidence="1">
    <location>
        <begin position="89"/>
        <end position="136"/>
    </location>
</feature>
<keyword evidence="3" id="KW-1185">Reference proteome</keyword>
<proteinExistence type="predicted"/>
<dbReference type="OrthoDB" id="12860at2"/>
<dbReference type="GO" id="GO:0006355">
    <property type="term" value="P:regulation of DNA-templated transcription"/>
    <property type="evidence" value="ECO:0007669"/>
    <property type="project" value="InterPro"/>
</dbReference>
<dbReference type="Pfam" id="PF13740">
    <property type="entry name" value="ACT_6"/>
    <property type="match status" value="1"/>
</dbReference>
<evidence type="ECO:0000313" key="3">
    <source>
        <dbReference type="Proteomes" id="UP000032668"/>
    </source>
</evidence>
<dbReference type="SUPFAM" id="SSF55021">
    <property type="entry name" value="ACT-like"/>
    <property type="match status" value="2"/>
</dbReference>
<gene>
    <name evidence="2" type="ORF">Aam_034_052</name>
</gene>
<dbReference type="InterPro" id="IPR002912">
    <property type="entry name" value="ACT_dom"/>
</dbReference>
<dbReference type="CDD" id="cd04869">
    <property type="entry name" value="ACT_GcvR_2"/>
    <property type="match status" value="1"/>
</dbReference>
<accession>A0A0D6PFC7</accession>
<dbReference type="PANTHER" id="PTHR34875:SF6">
    <property type="entry name" value="UPF0237 PROTEIN MJ1558"/>
    <property type="match status" value="1"/>
</dbReference>
<protein>
    <submittedName>
        <fullName evidence="2">Amino acid permease</fullName>
    </submittedName>
</protein>
<dbReference type="RefSeq" id="WP_048878333.1">
    <property type="nucleotide sequence ID" value="NZ_BANC01000034.1"/>
</dbReference>
<reference evidence="2 3" key="1">
    <citation type="submission" date="2012-11" db="EMBL/GenBank/DDBJ databases">
        <title>Whole genome sequence of Acidocella aminolytica 101 = DSM 11237.</title>
        <authorList>
            <person name="Azuma Y."/>
            <person name="Higashiura N."/>
            <person name="Hirakawa H."/>
            <person name="Matsushita K."/>
        </authorList>
    </citation>
    <scope>NUCLEOTIDE SEQUENCE [LARGE SCALE GENOMIC DNA]</scope>
    <source>
        <strain evidence="3">101 / DSM 11237</strain>
    </source>
</reference>
<dbReference type="Gene3D" id="3.30.70.260">
    <property type="match status" value="2"/>
</dbReference>
<evidence type="ECO:0000313" key="2">
    <source>
        <dbReference type="EMBL" id="GAN79908.1"/>
    </source>
</evidence>
<organism evidence="2 3">
    <name type="scientific">Acidocella aminolytica 101 = DSM 11237</name>
    <dbReference type="NCBI Taxonomy" id="1120923"/>
    <lineage>
        <taxon>Bacteria</taxon>
        <taxon>Pseudomonadati</taxon>
        <taxon>Pseudomonadota</taxon>
        <taxon>Alphaproteobacteria</taxon>
        <taxon>Acetobacterales</taxon>
        <taxon>Acidocellaceae</taxon>
        <taxon>Acidocella</taxon>
    </lineage>
</organism>
<dbReference type="Proteomes" id="UP000032668">
    <property type="component" value="Unassembled WGS sequence"/>
</dbReference>
<dbReference type="InterPro" id="IPR050990">
    <property type="entry name" value="UPF0237/GcvR_regulator"/>
</dbReference>
<dbReference type="AlphaFoldDB" id="A0A0D6PFC7"/>
<dbReference type="PIRSF" id="PIRSF028103">
    <property type="entry name" value="GcvR"/>
    <property type="match status" value="1"/>
</dbReference>
<dbReference type="InterPro" id="IPR045865">
    <property type="entry name" value="ACT-like_dom_sf"/>
</dbReference>
<comment type="caution">
    <text evidence="2">The sequence shown here is derived from an EMBL/GenBank/DDBJ whole genome shotgun (WGS) entry which is preliminary data.</text>
</comment>
<dbReference type="EMBL" id="BANC01000034">
    <property type="protein sequence ID" value="GAN79908.1"/>
    <property type="molecule type" value="Genomic_DNA"/>
</dbReference>
<dbReference type="Pfam" id="PF01842">
    <property type="entry name" value="ACT"/>
    <property type="match status" value="1"/>
</dbReference>
<sequence length="171" mass="17840">MASLVVSLAGPDRPGLVNTLSEKIIAGGGSWLESRLAHLAGTFAGIILVRVADEGADALATALSSLSDEGLAVNVLTGSDAPAPAEQVTLELLGNDRPGIVREVTQTLRGLGVNIEEFSSRIESAPFTGEDMFRAVARLGLPRGLSAHDVSHALEKLTAEFMVDIKQPEEA</sequence>